<organism evidence="6 7">
    <name type="scientific">Pararhodobacter oceanensis</name>
    <dbReference type="NCBI Taxonomy" id="2172121"/>
    <lineage>
        <taxon>Bacteria</taxon>
        <taxon>Pseudomonadati</taxon>
        <taxon>Pseudomonadota</taxon>
        <taxon>Alphaproteobacteria</taxon>
        <taxon>Rhodobacterales</taxon>
        <taxon>Paracoccaceae</taxon>
        <taxon>Pararhodobacter</taxon>
    </lineage>
</organism>
<name>A0A2T8HQD8_9RHOB</name>
<dbReference type="RefSeq" id="WP_116559569.1">
    <property type="nucleotide sequence ID" value="NZ_QDKM01000010.1"/>
</dbReference>
<dbReference type="GO" id="GO:0003677">
    <property type="term" value="F:DNA binding"/>
    <property type="evidence" value="ECO:0007669"/>
    <property type="project" value="UniProtKB-KW"/>
</dbReference>
<dbReference type="Pfam" id="PF00126">
    <property type="entry name" value="HTH_1"/>
    <property type="match status" value="1"/>
</dbReference>
<dbReference type="InterPro" id="IPR037402">
    <property type="entry name" value="YidZ_PBP2"/>
</dbReference>
<dbReference type="Gene3D" id="1.10.10.10">
    <property type="entry name" value="Winged helix-like DNA-binding domain superfamily/Winged helix DNA-binding domain"/>
    <property type="match status" value="1"/>
</dbReference>
<evidence type="ECO:0000256" key="2">
    <source>
        <dbReference type="ARBA" id="ARBA00023015"/>
    </source>
</evidence>
<keyword evidence="2" id="KW-0805">Transcription regulation</keyword>
<dbReference type="InterPro" id="IPR050389">
    <property type="entry name" value="LysR-type_TF"/>
</dbReference>
<dbReference type="SUPFAM" id="SSF46785">
    <property type="entry name" value="Winged helix' DNA-binding domain"/>
    <property type="match status" value="1"/>
</dbReference>
<dbReference type="PANTHER" id="PTHR30118:SF15">
    <property type="entry name" value="TRANSCRIPTIONAL REGULATORY PROTEIN"/>
    <property type="match status" value="1"/>
</dbReference>
<dbReference type="Gene3D" id="3.40.190.10">
    <property type="entry name" value="Periplasmic binding protein-like II"/>
    <property type="match status" value="2"/>
</dbReference>
<comment type="similarity">
    <text evidence="1">Belongs to the LysR transcriptional regulatory family.</text>
</comment>
<dbReference type="SUPFAM" id="SSF53850">
    <property type="entry name" value="Periplasmic binding protein-like II"/>
    <property type="match status" value="1"/>
</dbReference>
<evidence type="ECO:0000256" key="1">
    <source>
        <dbReference type="ARBA" id="ARBA00009437"/>
    </source>
</evidence>
<comment type="caution">
    <text evidence="6">The sequence shown here is derived from an EMBL/GenBank/DDBJ whole genome shotgun (WGS) entry which is preliminary data.</text>
</comment>
<dbReference type="AlphaFoldDB" id="A0A2T8HQD8"/>
<proteinExistence type="inferred from homology"/>
<dbReference type="Proteomes" id="UP000245911">
    <property type="component" value="Unassembled WGS sequence"/>
</dbReference>
<dbReference type="CDD" id="cd08417">
    <property type="entry name" value="PBP2_Nitroaromatics_like"/>
    <property type="match status" value="1"/>
</dbReference>
<accession>A0A2T8HQD8</accession>
<evidence type="ECO:0000259" key="5">
    <source>
        <dbReference type="PROSITE" id="PS50931"/>
    </source>
</evidence>
<sequence>MNLAAFDLNLLKVLDALLIEGSTTRAAARVGLSQPAVSAALGRLRAALNEPLFVREGGALHPTEFARALREPLRSHLSALEQTLAGAGPFDPANCTAAFRISGSDFFSVMLLPELMERLGQAAPGMQLNFVDLVHEGNLHEIGRMDVDIALPCTHSIPPKIIAEPLFWADWLVIARRGHPRLARAGIGDGDGIPIEMYCQLDHMAFAPAGRHASFEDQVLATMGHRRRVSLSVSGFRDLYETVAGSDLLAILPGTLARAVTPRYGLTLHPLPFALEPALLWVAWSRWHDHDPAHRWLRGQIADLLRHLNDVERPLPRPAGGAALPAQAAE</sequence>
<feature type="domain" description="HTH lysR-type" evidence="5">
    <location>
        <begin position="6"/>
        <end position="63"/>
    </location>
</feature>
<dbReference type="InterPro" id="IPR005119">
    <property type="entry name" value="LysR_subst-bd"/>
</dbReference>
<dbReference type="GO" id="GO:0003700">
    <property type="term" value="F:DNA-binding transcription factor activity"/>
    <property type="evidence" value="ECO:0007669"/>
    <property type="project" value="InterPro"/>
</dbReference>
<dbReference type="InterPro" id="IPR036388">
    <property type="entry name" value="WH-like_DNA-bd_sf"/>
</dbReference>
<keyword evidence="4" id="KW-0804">Transcription</keyword>
<evidence type="ECO:0000313" key="7">
    <source>
        <dbReference type="Proteomes" id="UP000245911"/>
    </source>
</evidence>
<evidence type="ECO:0000256" key="4">
    <source>
        <dbReference type="ARBA" id="ARBA00023163"/>
    </source>
</evidence>
<evidence type="ECO:0000313" key="6">
    <source>
        <dbReference type="EMBL" id="PVH27651.1"/>
    </source>
</evidence>
<protein>
    <submittedName>
        <fullName evidence="6">LysR family transcriptional regulator</fullName>
    </submittedName>
</protein>
<gene>
    <name evidence="6" type="ORF">DDE20_16190</name>
</gene>
<dbReference type="PROSITE" id="PS50931">
    <property type="entry name" value="HTH_LYSR"/>
    <property type="match status" value="1"/>
</dbReference>
<keyword evidence="3" id="KW-0238">DNA-binding</keyword>
<dbReference type="PRINTS" id="PR00039">
    <property type="entry name" value="HTHLYSR"/>
</dbReference>
<dbReference type="Pfam" id="PF03466">
    <property type="entry name" value="LysR_substrate"/>
    <property type="match status" value="1"/>
</dbReference>
<keyword evidence="7" id="KW-1185">Reference proteome</keyword>
<dbReference type="OrthoDB" id="528082at2"/>
<dbReference type="InterPro" id="IPR036390">
    <property type="entry name" value="WH_DNA-bd_sf"/>
</dbReference>
<reference evidence="6 7" key="1">
    <citation type="submission" date="2018-04" db="EMBL/GenBank/DDBJ databases">
        <title>Pararhodobacter oceanense sp. nov., isolated from marine intertidal sediment.</title>
        <authorList>
            <person name="Wang X.-L."/>
            <person name="Du Z.-J."/>
        </authorList>
    </citation>
    <scope>NUCLEOTIDE SEQUENCE [LARGE SCALE GENOMIC DNA]</scope>
    <source>
        <strain evidence="6 7">AM505</strain>
    </source>
</reference>
<dbReference type="PANTHER" id="PTHR30118">
    <property type="entry name" value="HTH-TYPE TRANSCRIPTIONAL REGULATOR LEUO-RELATED"/>
    <property type="match status" value="1"/>
</dbReference>
<dbReference type="EMBL" id="QDKM01000010">
    <property type="protein sequence ID" value="PVH27651.1"/>
    <property type="molecule type" value="Genomic_DNA"/>
</dbReference>
<dbReference type="InterPro" id="IPR000847">
    <property type="entry name" value="LysR_HTH_N"/>
</dbReference>
<evidence type="ECO:0000256" key="3">
    <source>
        <dbReference type="ARBA" id="ARBA00023125"/>
    </source>
</evidence>